<dbReference type="InterPro" id="IPR005835">
    <property type="entry name" value="NTP_transferase_dom"/>
</dbReference>
<dbReference type="AlphaFoldDB" id="A0A6J6VA10"/>
<feature type="domain" description="Nucleotidyl transferase" evidence="9">
    <location>
        <begin position="7"/>
        <end position="239"/>
    </location>
</feature>
<keyword evidence="5" id="KW-0548">Nucleotidyltransferase</keyword>
<evidence type="ECO:0000256" key="5">
    <source>
        <dbReference type="ARBA" id="ARBA00022695"/>
    </source>
</evidence>
<evidence type="ECO:0000259" key="9">
    <source>
        <dbReference type="Pfam" id="PF00483"/>
    </source>
</evidence>
<evidence type="ECO:0000256" key="2">
    <source>
        <dbReference type="ARBA" id="ARBA00010480"/>
    </source>
</evidence>
<name>A0A6J6VA10_9ZZZZ</name>
<sequence length="295" mass="32896">MTKECCGIIMAGGNGTRLSPLTISVNKHLLPVYDKPMIYYPLSTLMMSGIRDIAIITRKDDRAAYERLLGSGRQIGISLTYLEQEEPKGIPQAYQISSEFIGNRNVGLILGDNIFLGQGMGNLLKKASQTLHAEIFAFPVKNPEDYGVVVLDEATNKIIKIVEKPKIRQSNLAIPGLYFTNSDVVNRSRNLKTSSRGEFEITDVLNSYLSEDKLEIEIFRRGIGWMDAGSVESLYSAGELIRVLQERQGLRFGSPEEIAWRNGWISSKELLASTSKYGDTSYGVYLNSILTDLRL</sequence>
<protein>
    <recommendedName>
        <fullName evidence="3">glucose-1-phosphate thymidylyltransferase</fullName>
        <ecNumber evidence="3">2.7.7.24</ecNumber>
    </recommendedName>
</protein>
<dbReference type="Gene3D" id="3.90.550.10">
    <property type="entry name" value="Spore Coat Polysaccharide Biosynthesis Protein SpsA, Chain A"/>
    <property type="match status" value="1"/>
</dbReference>
<gene>
    <name evidence="10" type="ORF">UFOPK2922_00226</name>
</gene>
<keyword evidence="4" id="KW-0808">Transferase</keyword>
<dbReference type="GO" id="GO:0046872">
    <property type="term" value="F:metal ion binding"/>
    <property type="evidence" value="ECO:0007669"/>
    <property type="project" value="UniProtKB-KW"/>
</dbReference>
<dbReference type="SUPFAM" id="SSF53448">
    <property type="entry name" value="Nucleotide-diphospho-sugar transferases"/>
    <property type="match status" value="1"/>
</dbReference>
<evidence type="ECO:0000256" key="1">
    <source>
        <dbReference type="ARBA" id="ARBA00001946"/>
    </source>
</evidence>
<dbReference type="EC" id="2.7.7.24" evidence="3"/>
<dbReference type="PANTHER" id="PTHR43532">
    <property type="entry name" value="GLUCOSE-1-PHOSPHATE THYMIDYLYLTRANSFERASE"/>
    <property type="match status" value="1"/>
</dbReference>
<dbReference type="Pfam" id="PF00483">
    <property type="entry name" value="NTP_transferase"/>
    <property type="match status" value="1"/>
</dbReference>
<dbReference type="InterPro" id="IPR005907">
    <property type="entry name" value="G1P_thy_trans_s"/>
</dbReference>
<evidence type="ECO:0000313" key="10">
    <source>
        <dbReference type="EMBL" id="CAB4768960.1"/>
    </source>
</evidence>
<dbReference type="InterPro" id="IPR029044">
    <property type="entry name" value="Nucleotide-diphossugar_trans"/>
</dbReference>
<reference evidence="10" key="1">
    <citation type="submission" date="2020-05" db="EMBL/GenBank/DDBJ databases">
        <authorList>
            <person name="Chiriac C."/>
            <person name="Salcher M."/>
            <person name="Ghai R."/>
            <person name="Kavagutti S V."/>
        </authorList>
    </citation>
    <scope>NUCLEOTIDE SEQUENCE</scope>
</reference>
<comment type="similarity">
    <text evidence="2">Belongs to the glucose-1-phosphate thymidylyltransferase family.</text>
</comment>
<comment type="catalytic activity">
    <reaction evidence="8">
        <text>dTTP + alpha-D-glucose 1-phosphate + H(+) = dTDP-alpha-D-glucose + diphosphate</text>
        <dbReference type="Rhea" id="RHEA:15225"/>
        <dbReference type="ChEBI" id="CHEBI:15378"/>
        <dbReference type="ChEBI" id="CHEBI:33019"/>
        <dbReference type="ChEBI" id="CHEBI:37568"/>
        <dbReference type="ChEBI" id="CHEBI:57477"/>
        <dbReference type="ChEBI" id="CHEBI:58601"/>
        <dbReference type="EC" id="2.7.7.24"/>
    </reaction>
</comment>
<evidence type="ECO:0000256" key="7">
    <source>
        <dbReference type="ARBA" id="ARBA00022842"/>
    </source>
</evidence>
<proteinExistence type="inferred from homology"/>
<keyword evidence="6" id="KW-0479">Metal-binding</keyword>
<dbReference type="EMBL" id="CAEZZS010000005">
    <property type="protein sequence ID" value="CAB4768960.1"/>
    <property type="molecule type" value="Genomic_DNA"/>
</dbReference>
<accession>A0A6J6VA10</accession>
<keyword evidence="7" id="KW-0460">Magnesium</keyword>
<evidence type="ECO:0000256" key="8">
    <source>
        <dbReference type="ARBA" id="ARBA00049336"/>
    </source>
</evidence>
<organism evidence="10">
    <name type="scientific">freshwater metagenome</name>
    <dbReference type="NCBI Taxonomy" id="449393"/>
    <lineage>
        <taxon>unclassified sequences</taxon>
        <taxon>metagenomes</taxon>
        <taxon>ecological metagenomes</taxon>
    </lineage>
</organism>
<evidence type="ECO:0000256" key="6">
    <source>
        <dbReference type="ARBA" id="ARBA00022723"/>
    </source>
</evidence>
<dbReference type="PANTHER" id="PTHR43532:SF1">
    <property type="entry name" value="GLUCOSE-1-PHOSPHATE THYMIDYLYLTRANSFERASE 1"/>
    <property type="match status" value="1"/>
</dbReference>
<evidence type="ECO:0000256" key="4">
    <source>
        <dbReference type="ARBA" id="ARBA00022679"/>
    </source>
</evidence>
<evidence type="ECO:0000256" key="3">
    <source>
        <dbReference type="ARBA" id="ARBA00012461"/>
    </source>
</evidence>
<comment type="cofactor">
    <cofactor evidence="1">
        <name>Mg(2+)</name>
        <dbReference type="ChEBI" id="CHEBI:18420"/>
    </cofactor>
</comment>
<dbReference type="GO" id="GO:0008879">
    <property type="term" value="F:glucose-1-phosphate thymidylyltransferase activity"/>
    <property type="evidence" value="ECO:0007669"/>
    <property type="project" value="UniProtKB-EC"/>
</dbReference>